<dbReference type="SMART" id="SM00636">
    <property type="entry name" value="Glyco_18"/>
    <property type="match status" value="1"/>
</dbReference>
<comment type="caution">
    <text evidence="14">The sequence shown here is derived from an EMBL/GenBank/DDBJ whole genome shotgun (WGS) entry which is preliminary data.</text>
</comment>
<evidence type="ECO:0000313" key="14">
    <source>
        <dbReference type="EMBL" id="KAF9544580.1"/>
    </source>
</evidence>
<dbReference type="PROSITE" id="PS00026">
    <property type="entry name" value="CHIT_BIND_I_1"/>
    <property type="match status" value="1"/>
</dbReference>
<gene>
    <name evidence="14" type="ORF">EC957_011891</name>
</gene>
<dbReference type="GO" id="GO:0008061">
    <property type="term" value="F:chitin binding"/>
    <property type="evidence" value="ECO:0007669"/>
    <property type="project" value="UniProtKB-UniRule"/>
</dbReference>
<feature type="compositionally biased region" description="Basic and acidic residues" evidence="10">
    <location>
        <begin position="58"/>
        <end position="73"/>
    </location>
</feature>
<feature type="region of interest" description="Disordered" evidence="10">
    <location>
        <begin position="30"/>
        <end position="147"/>
    </location>
</feature>
<evidence type="ECO:0000256" key="7">
    <source>
        <dbReference type="ARBA" id="ARBA00023326"/>
    </source>
</evidence>
<feature type="disulfide bond" evidence="8">
    <location>
        <begin position="160"/>
        <end position="174"/>
    </location>
</feature>
<feature type="domain" description="GH18" evidence="13">
    <location>
        <begin position="248"/>
        <end position="621"/>
    </location>
</feature>
<dbReference type="InterPro" id="IPR011583">
    <property type="entry name" value="Chitinase_II/V-like_cat"/>
</dbReference>
<evidence type="ECO:0000256" key="10">
    <source>
        <dbReference type="SAM" id="MobiDB-lite"/>
    </source>
</evidence>
<keyword evidence="8" id="KW-1015">Disulfide bond</keyword>
<keyword evidence="6 9" id="KW-0326">Glycosidase</keyword>
<accession>A0A9P6K335</accession>
<dbReference type="InterPro" id="IPR001002">
    <property type="entry name" value="Chitin-bd_1"/>
</dbReference>
<dbReference type="Pfam" id="PF00704">
    <property type="entry name" value="Glyco_hydro_18"/>
    <property type="match status" value="1"/>
</dbReference>
<keyword evidence="15" id="KW-1185">Reference proteome</keyword>
<evidence type="ECO:0000256" key="9">
    <source>
        <dbReference type="RuleBase" id="RU000489"/>
    </source>
</evidence>
<proteinExistence type="predicted"/>
<evidence type="ECO:0000256" key="5">
    <source>
        <dbReference type="ARBA" id="ARBA00023277"/>
    </source>
</evidence>
<evidence type="ECO:0000313" key="15">
    <source>
        <dbReference type="Proteomes" id="UP000723463"/>
    </source>
</evidence>
<feature type="compositionally biased region" description="Basic residues" evidence="10">
    <location>
        <begin position="201"/>
        <end position="211"/>
    </location>
</feature>
<dbReference type="InterPro" id="IPR036861">
    <property type="entry name" value="Endochitinase-like_sf"/>
</dbReference>
<dbReference type="PROSITE" id="PS01095">
    <property type="entry name" value="GH18_1"/>
    <property type="match status" value="1"/>
</dbReference>
<keyword evidence="2 8" id="KW-0147">Chitin-binding</keyword>
<feature type="compositionally biased region" description="Basic and acidic residues" evidence="10">
    <location>
        <begin position="94"/>
        <end position="115"/>
    </location>
</feature>
<evidence type="ECO:0000256" key="1">
    <source>
        <dbReference type="ARBA" id="ARBA00000822"/>
    </source>
</evidence>
<dbReference type="PROSITE" id="PS51910">
    <property type="entry name" value="GH18_2"/>
    <property type="match status" value="1"/>
</dbReference>
<dbReference type="Gene3D" id="3.20.20.80">
    <property type="entry name" value="Glycosidases"/>
    <property type="match status" value="1"/>
</dbReference>
<feature type="region of interest" description="Disordered" evidence="10">
    <location>
        <begin position="190"/>
        <end position="216"/>
    </location>
</feature>
<dbReference type="SUPFAM" id="SSF54556">
    <property type="entry name" value="Chitinase insertion domain"/>
    <property type="match status" value="1"/>
</dbReference>
<dbReference type="GO" id="GO:0006032">
    <property type="term" value="P:chitin catabolic process"/>
    <property type="evidence" value="ECO:0007669"/>
    <property type="project" value="UniProtKB-KW"/>
</dbReference>
<dbReference type="InterPro" id="IPR001579">
    <property type="entry name" value="Glyco_hydro_18_chit_AS"/>
</dbReference>
<comment type="caution">
    <text evidence="8">Lacks conserved residue(s) required for the propagation of feature annotation.</text>
</comment>
<dbReference type="PANTHER" id="PTHR11177:SF317">
    <property type="entry name" value="CHITINASE 12-RELATED"/>
    <property type="match status" value="1"/>
</dbReference>
<evidence type="ECO:0000259" key="12">
    <source>
        <dbReference type="PROSITE" id="PS50941"/>
    </source>
</evidence>
<dbReference type="GO" id="GO:0008843">
    <property type="term" value="F:endochitinase activity"/>
    <property type="evidence" value="ECO:0007669"/>
    <property type="project" value="UniProtKB-EC"/>
</dbReference>
<dbReference type="Gene3D" id="3.10.50.10">
    <property type="match status" value="1"/>
</dbReference>
<dbReference type="Proteomes" id="UP000723463">
    <property type="component" value="Unassembled WGS sequence"/>
</dbReference>
<organism evidence="14 15">
    <name type="scientific">Mortierella hygrophila</name>
    <dbReference type="NCBI Taxonomy" id="979708"/>
    <lineage>
        <taxon>Eukaryota</taxon>
        <taxon>Fungi</taxon>
        <taxon>Fungi incertae sedis</taxon>
        <taxon>Mucoromycota</taxon>
        <taxon>Mortierellomycotina</taxon>
        <taxon>Mortierellomycetes</taxon>
        <taxon>Mortierellales</taxon>
        <taxon>Mortierellaceae</taxon>
        <taxon>Mortierella</taxon>
    </lineage>
</organism>
<feature type="chain" id="PRO_5040359907" description="Chitinase" evidence="11">
    <location>
        <begin position="33"/>
        <end position="961"/>
    </location>
</feature>
<feature type="compositionally biased region" description="Basic and acidic residues" evidence="10">
    <location>
        <begin position="30"/>
        <end position="48"/>
    </location>
</feature>
<dbReference type="PANTHER" id="PTHR11177">
    <property type="entry name" value="CHITINASE"/>
    <property type="match status" value="1"/>
</dbReference>
<dbReference type="GO" id="GO:0005576">
    <property type="term" value="C:extracellular region"/>
    <property type="evidence" value="ECO:0007669"/>
    <property type="project" value="TreeGrafter"/>
</dbReference>
<dbReference type="PROSITE" id="PS50941">
    <property type="entry name" value="CHIT_BIND_I_2"/>
    <property type="match status" value="1"/>
</dbReference>
<dbReference type="InterPro" id="IPR017853">
    <property type="entry name" value="GH"/>
</dbReference>
<dbReference type="InterPro" id="IPR029070">
    <property type="entry name" value="Chitinase_insertion_sf"/>
</dbReference>
<dbReference type="InterPro" id="IPR018371">
    <property type="entry name" value="Chitin-binding_1_CS"/>
</dbReference>
<keyword evidence="7" id="KW-0624">Polysaccharide degradation</keyword>
<keyword evidence="3 9" id="KW-0378">Hydrolase</keyword>
<dbReference type="AlphaFoldDB" id="A0A9P6K335"/>
<feature type="signal peptide" evidence="11">
    <location>
        <begin position="1"/>
        <end position="32"/>
    </location>
</feature>
<dbReference type="GO" id="GO:0000272">
    <property type="term" value="P:polysaccharide catabolic process"/>
    <property type="evidence" value="ECO:0007669"/>
    <property type="project" value="UniProtKB-KW"/>
</dbReference>
<feature type="compositionally biased region" description="Basic residues" evidence="10">
    <location>
        <begin position="116"/>
        <end position="128"/>
    </location>
</feature>
<feature type="compositionally biased region" description="Basic residues" evidence="10">
    <location>
        <begin position="933"/>
        <end position="961"/>
    </location>
</feature>
<dbReference type="EMBL" id="JAAAXW010000088">
    <property type="protein sequence ID" value="KAF9544580.1"/>
    <property type="molecule type" value="Genomic_DNA"/>
</dbReference>
<dbReference type="InterPro" id="IPR050314">
    <property type="entry name" value="Glycosyl_Hydrlase_18"/>
</dbReference>
<feature type="compositionally biased region" description="Basic residues" evidence="10">
    <location>
        <begin position="619"/>
        <end position="637"/>
    </location>
</feature>
<feature type="domain" description="Chitin-binding type-1" evidence="12">
    <location>
        <begin position="144"/>
        <end position="187"/>
    </location>
</feature>
<dbReference type="SUPFAM" id="SSF51445">
    <property type="entry name" value="(Trans)glycosidases"/>
    <property type="match status" value="1"/>
</dbReference>
<keyword evidence="5" id="KW-0119">Carbohydrate metabolism</keyword>
<dbReference type="CDD" id="cd00035">
    <property type="entry name" value="ChtBD1"/>
    <property type="match status" value="1"/>
</dbReference>
<evidence type="ECO:0000256" key="3">
    <source>
        <dbReference type="ARBA" id="ARBA00022801"/>
    </source>
</evidence>
<evidence type="ECO:0008006" key="16">
    <source>
        <dbReference type="Google" id="ProtNLM"/>
    </source>
</evidence>
<sequence length="961" mass="106360">MVFGRRRAYTAFLVVALLFLLLLLSAGGEARARNEDKDGGSKEVEKHGGGRKGQTGGRQDHHANNNNNNDKKQKSVNGDNRKGAKRKDRKGNKHEKQGVDGKEKNEKSRKADKKDRNKKKKEGRRQQHGRNDHDEGRQFSMSTDVPCGPGRGECPFNRPCCSQWGYCGNDANYCLVGCQEAFGRCHLDAPSSEAEPAGAKSQHHHHHKKSRLGFNLQDKRRQFPNQDGRRFRIPATTTSNKLPPNGTLVNIAYFPGWTQYRGQGRNNCHQRPYLPSSISWSSLDYVMFAFVYFDDFHQLYPADASDEDLYFEINRLKLASGTRVMISIGGWSFTHPDNKREASTMYRFENMIRSPDSRRTFIESCIEFCQFYGFDGVDIDYEYPAYKERGLVTALFKEMREAFDREGSGLVLSLAGASFQEGIQGFEMEKVAAYADFVMIMSYDLYGAYDAVKVVNIHTALIQMPTEKHSGHSVQGAIEMYLDHGVLRNKIVVGLALYGKTFVLSDTQHALPGRATFRDGGDPTSCIETRGDMAYNELASLIHPPNEQHQPKAIPLWDNDGKAFYFVYGNRRDNWVGYDDRPSLDLKLQMVTELDLAGVMWWSLDQDLDSTSDMTAMWSRKRTKGKDGKKKLAKMKKAGSVQKRAIPQAPYSAPIAEHSHEEAGVESSQVLEPVQAIEQAPSVVDIPVESSSTADPAQAVGQAAFVAPETIAEQGPGAVKVEAATPGLDRSPAAALTAPQLPAARPIAAVSVVPGACPQSATTPPPASLAIIPLESLGRPGLVPYVASKRKRCPVVVKYPVVLPEAPVGNTVVIKCVIPPGCPETWQAYTCLSAGDWSAPSPCYGKAQLSPSLYFYGELELVRTQSRDRNIDDGSRSASSAGMGLDTEGTGTGTNKMRSQIGPTRPQYIEEYQKLAKLQHLLGKAKGKEGHRIGRKKKKSRSPQKDRKKMMKMKKAINVKD</sequence>
<dbReference type="InterPro" id="IPR001223">
    <property type="entry name" value="Glyco_hydro18_cat"/>
</dbReference>
<keyword evidence="11" id="KW-0732">Signal</keyword>
<feature type="region of interest" description="Disordered" evidence="10">
    <location>
        <begin position="867"/>
        <end position="901"/>
    </location>
</feature>
<evidence type="ECO:0000259" key="13">
    <source>
        <dbReference type="PROSITE" id="PS51910"/>
    </source>
</evidence>
<reference evidence="14" key="1">
    <citation type="journal article" date="2020" name="Fungal Divers.">
        <title>Resolving the Mortierellaceae phylogeny through synthesis of multi-gene phylogenetics and phylogenomics.</title>
        <authorList>
            <person name="Vandepol N."/>
            <person name="Liber J."/>
            <person name="Desiro A."/>
            <person name="Na H."/>
            <person name="Kennedy M."/>
            <person name="Barry K."/>
            <person name="Grigoriev I.V."/>
            <person name="Miller A.N."/>
            <person name="O'Donnell K."/>
            <person name="Stajich J.E."/>
            <person name="Bonito G."/>
        </authorList>
    </citation>
    <scope>NUCLEOTIDE SEQUENCE</scope>
    <source>
        <strain evidence="14">NRRL 2591</strain>
    </source>
</reference>
<evidence type="ECO:0000256" key="11">
    <source>
        <dbReference type="SAM" id="SignalP"/>
    </source>
</evidence>
<keyword evidence="4" id="KW-0146">Chitin degradation</keyword>
<evidence type="ECO:0000256" key="6">
    <source>
        <dbReference type="ARBA" id="ARBA00023295"/>
    </source>
</evidence>
<feature type="region of interest" description="Disordered" evidence="10">
    <location>
        <begin position="924"/>
        <end position="961"/>
    </location>
</feature>
<dbReference type="SUPFAM" id="SSF57016">
    <property type="entry name" value="Plant lectins/antimicrobial peptides"/>
    <property type="match status" value="1"/>
</dbReference>
<evidence type="ECO:0000256" key="8">
    <source>
        <dbReference type="PROSITE-ProRule" id="PRU00261"/>
    </source>
</evidence>
<name>A0A9P6K335_9FUNG</name>
<dbReference type="Gene3D" id="3.30.60.10">
    <property type="entry name" value="Endochitinase-like"/>
    <property type="match status" value="1"/>
</dbReference>
<feature type="region of interest" description="Disordered" evidence="10">
    <location>
        <begin position="619"/>
        <end position="639"/>
    </location>
</feature>
<evidence type="ECO:0000256" key="4">
    <source>
        <dbReference type="ARBA" id="ARBA00023024"/>
    </source>
</evidence>
<comment type="catalytic activity">
    <reaction evidence="1">
        <text>Random endo-hydrolysis of N-acetyl-beta-D-glucosaminide (1-&gt;4)-beta-linkages in chitin and chitodextrins.</text>
        <dbReference type="EC" id="3.2.1.14"/>
    </reaction>
</comment>
<evidence type="ECO:0000256" key="2">
    <source>
        <dbReference type="ARBA" id="ARBA00022669"/>
    </source>
</evidence>
<protein>
    <recommendedName>
        <fullName evidence="16">Chitinase</fullName>
    </recommendedName>
</protein>
<feature type="compositionally biased region" description="Basic residues" evidence="10">
    <location>
        <begin position="83"/>
        <end position="93"/>
    </location>
</feature>